<organism evidence="8 9">
    <name type="scientific">Flavisolibacter tropicus</name>
    <dbReference type="NCBI Taxonomy" id="1492898"/>
    <lineage>
        <taxon>Bacteria</taxon>
        <taxon>Pseudomonadati</taxon>
        <taxon>Bacteroidota</taxon>
        <taxon>Chitinophagia</taxon>
        <taxon>Chitinophagales</taxon>
        <taxon>Chitinophagaceae</taxon>
        <taxon>Flavisolibacter</taxon>
    </lineage>
</organism>
<feature type="domain" description="PAC" evidence="7">
    <location>
        <begin position="1073"/>
        <end position="1126"/>
    </location>
</feature>
<evidence type="ECO:0000313" key="9">
    <source>
        <dbReference type="Proteomes" id="UP000077177"/>
    </source>
</evidence>
<dbReference type="Proteomes" id="UP000077177">
    <property type="component" value="Chromosome"/>
</dbReference>
<evidence type="ECO:0000256" key="4">
    <source>
        <dbReference type="ARBA" id="ARBA00022679"/>
    </source>
</evidence>
<proteinExistence type="predicted"/>
<dbReference type="SUPFAM" id="SSF55781">
    <property type="entry name" value="GAF domain-like"/>
    <property type="match status" value="3"/>
</dbReference>
<dbReference type="SMART" id="SM00091">
    <property type="entry name" value="PAS"/>
    <property type="match status" value="2"/>
</dbReference>
<dbReference type="PROSITE" id="PS50113">
    <property type="entry name" value="PAC"/>
    <property type="match status" value="2"/>
</dbReference>
<dbReference type="SMART" id="SM00086">
    <property type="entry name" value="PAC"/>
    <property type="match status" value="3"/>
</dbReference>
<dbReference type="Pfam" id="PF13188">
    <property type="entry name" value="PAS_8"/>
    <property type="match status" value="1"/>
</dbReference>
<dbReference type="NCBIfam" id="TIGR00229">
    <property type="entry name" value="sensory_box"/>
    <property type="match status" value="2"/>
</dbReference>
<comment type="catalytic activity">
    <reaction evidence="1">
        <text>ATP + protein L-histidine = ADP + protein N-phospho-L-histidine.</text>
        <dbReference type="EC" id="2.7.13.3"/>
    </reaction>
</comment>
<dbReference type="PROSITE" id="PS50112">
    <property type="entry name" value="PAS"/>
    <property type="match status" value="2"/>
</dbReference>
<keyword evidence="3" id="KW-0597">Phosphoprotein</keyword>
<dbReference type="InterPro" id="IPR029016">
    <property type="entry name" value="GAF-like_dom_sf"/>
</dbReference>
<dbReference type="InterPro" id="IPR000700">
    <property type="entry name" value="PAS-assoc_C"/>
</dbReference>
<dbReference type="AlphaFoldDB" id="A0A172TWE5"/>
<dbReference type="PANTHER" id="PTHR43304">
    <property type="entry name" value="PHYTOCHROME-LIKE PROTEIN CPH1"/>
    <property type="match status" value="1"/>
</dbReference>
<dbReference type="SMART" id="SM00065">
    <property type="entry name" value="GAF"/>
    <property type="match status" value="3"/>
</dbReference>
<gene>
    <name evidence="8" type="ORF">SY85_13875</name>
</gene>
<keyword evidence="9" id="KW-1185">Reference proteome</keyword>
<evidence type="ECO:0000256" key="5">
    <source>
        <dbReference type="ARBA" id="ARBA00022777"/>
    </source>
</evidence>
<evidence type="ECO:0000256" key="3">
    <source>
        <dbReference type="ARBA" id="ARBA00022553"/>
    </source>
</evidence>
<evidence type="ECO:0000256" key="2">
    <source>
        <dbReference type="ARBA" id="ARBA00012438"/>
    </source>
</evidence>
<evidence type="ECO:0000259" key="6">
    <source>
        <dbReference type="PROSITE" id="PS50112"/>
    </source>
</evidence>
<keyword evidence="5" id="KW-0418">Kinase</keyword>
<feature type="domain" description="PAS" evidence="6">
    <location>
        <begin position="994"/>
        <end position="1053"/>
    </location>
</feature>
<keyword evidence="4" id="KW-0808">Transferase</keyword>
<dbReference type="InterPro" id="IPR035965">
    <property type="entry name" value="PAS-like_dom_sf"/>
</dbReference>
<dbReference type="GO" id="GO:0004673">
    <property type="term" value="F:protein histidine kinase activity"/>
    <property type="evidence" value="ECO:0007669"/>
    <property type="project" value="UniProtKB-EC"/>
</dbReference>
<sequence length="1265" mass="143773">MYFMPEVTLHTTLFSKNGDDKTNVLEKLSQWAISQGWRIEEEESNPPLKLSKKHSTRQLTDSAALLQSIVDASLTGISVYKAIRDENNVIIDFEWVLHNKALKQYNDGRDLVGKRCLDEYPGLKESGMFARYVKVIEENVPQDFEVHYANDGLDNWRRIVAVKLGDGIVTSTEDITTRKKAEQAIFQLKDEAAQKATDRYYAIFNSIDEGFCIIQMLYDREGKPIDWIYLDVNPTFERQSGFNPKGRKVSEAIGDVEAFWLNFYNSVLQTRQPARTENYVGAINRWYKIYASPLEGAEHLLAVVFDDITERKQTEERQLFLLKLNDALRSLPDPLKIQAVAADLLGEHLKANQSHYGETIGEFIYISHSHGDGLPPMTGKFRHLDFGERLVEGFRKGKVQVCYDTATDPTISQDERGVLASAHIGAYVAMPLVKGGEWVATLAVHNIEPRLWKESEIELVQEVAERSWAAVERARAEEALRINEERMRRQKEAFLATVNGATLDHSLNVLTSMVINETKGEARTAFYIANAEGTALYNIRGAGNMPDAYADEIDGFLIGEDSLACGLAVPTGLPVLTSDIFEEPRWKPWTSVAEKYGYRGCWSFPIKTKENKAVGTFAMYFQWPREATPKDIELADIVTQTAAVIISRHSETQERIRAEEALQQSQTQLAEEMADTRQLQHTSSQLIDEDNIDALYDQILDAAIAIMDSDMGSIQLLSSEKNELLLLTYKGFSPESAKTWKWITLESTTSCGMAFAKGARVVVSDVHSCKSMFDAENFEAFRLSGIKAVQSTPLVSRTGKILGMLSTHWRSAHEPAERELSLLDVLARQMADLIERKQAQDELKEFNASLEQQIAERTHELKESKAFIEEVTSTVPDLITIYDVVTDKILYANHDAFWGAEDEGASLNLRHVERVEKLIHFDDQEKVKAFLEERKELLDGEIKEVDLRTASGERWIRLKSKVFSRNSAGEAALIISLITDITDRKLSEIKINEQSNFIERVVSNVPETVFIFDLREQRNVFANPEVEILLGYTPAEMQAFGIGVIQRLVYPDDWNIQAGLLAALSTLEDGEIQDSEYRVVHKNGSIRWVQVRRGVFRRNKEGGVEQIIAILHDITQLKNAEQELKEEHYFLEQVTNKTPHLIYVFDLEEQRFTYINKRVNELIGQTEEYVYAMGPHLFQAIIHPEDLPKRTTYMNEMTTLAEGEVRELEFRIWVGKGFRCFRTKDSIFKKENGVVKQVIGIGEDITLEKLMEEQAKKGKGHIGLN</sequence>
<dbReference type="Gene3D" id="3.30.450.40">
    <property type="match status" value="3"/>
</dbReference>
<evidence type="ECO:0000256" key="1">
    <source>
        <dbReference type="ARBA" id="ARBA00000085"/>
    </source>
</evidence>
<name>A0A172TWE5_9BACT</name>
<dbReference type="Gene3D" id="3.30.450.20">
    <property type="entry name" value="PAS domain"/>
    <property type="match status" value="5"/>
</dbReference>
<dbReference type="CDD" id="cd00130">
    <property type="entry name" value="PAS"/>
    <property type="match status" value="2"/>
</dbReference>
<dbReference type="InterPro" id="IPR013655">
    <property type="entry name" value="PAS_fold_3"/>
</dbReference>
<reference evidence="9" key="1">
    <citation type="submission" date="2015-01" db="EMBL/GenBank/DDBJ databases">
        <title>Flavisolibacter sp./LCS9/ whole genome sequencing.</title>
        <authorList>
            <person name="Kim M.K."/>
            <person name="Srinivasan S."/>
            <person name="Lee J.-J."/>
        </authorList>
    </citation>
    <scope>NUCLEOTIDE SEQUENCE [LARGE SCALE GENOMIC DNA]</scope>
    <source>
        <strain evidence="9">LCS9</strain>
    </source>
</reference>
<dbReference type="Pfam" id="PF08447">
    <property type="entry name" value="PAS_3"/>
    <property type="match status" value="2"/>
</dbReference>
<dbReference type="Pfam" id="PF01590">
    <property type="entry name" value="GAF"/>
    <property type="match status" value="1"/>
</dbReference>
<dbReference type="PANTHER" id="PTHR43304:SF1">
    <property type="entry name" value="PAC DOMAIN-CONTAINING PROTEIN"/>
    <property type="match status" value="1"/>
</dbReference>
<dbReference type="InterPro" id="IPR001610">
    <property type="entry name" value="PAC"/>
</dbReference>
<dbReference type="STRING" id="1492898.SY85_13875"/>
<dbReference type="SUPFAM" id="SSF55785">
    <property type="entry name" value="PYP-like sensor domain (PAS domain)"/>
    <property type="match status" value="3"/>
</dbReference>
<dbReference type="InterPro" id="IPR052162">
    <property type="entry name" value="Sensor_kinase/Photoreceptor"/>
</dbReference>
<evidence type="ECO:0000259" key="7">
    <source>
        <dbReference type="PROSITE" id="PS50113"/>
    </source>
</evidence>
<dbReference type="InterPro" id="IPR003018">
    <property type="entry name" value="GAF"/>
</dbReference>
<protein>
    <recommendedName>
        <fullName evidence="2">histidine kinase</fullName>
        <ecNumber evidence="2">2.7.13.3</ecNumber>
    </recommendedName>
</protein>
<feature type="domain" description="PAC" evidence="7">
    <location>
        <begin position="938"/>
        <end position="993"/>
    </location>
</feature>
<dbReference type="KEGG" id="fla:SY85_13875"/>
<accession>A0A172TWE5</accession>
<feature type="domain" description="PAS" evidence="6">
    <location>
        <begin position="1127"/>
        <end position="1186"/>
    </location>
</feature>
<dbReference type="EC" id="2.7.13.3" evidence="2"/>
<dbReference type="EMBL" id="CP011390">
    <property type="protein sequence ID" value="ANE51431.1"/>
    <property type="molecule type" value="Genomic_DNA"/>
</dbReference>
<evidence type="ECO:0000313" key="8">
    <source>
        <dbReference type="EMBL" id="ANE51431.1"/>
    </source>
</evidence>
<dbReference type="InterPro" id="IPR000014">
    <property type="entry name" value="PAS"/>
</dbReference>
<reference evidence="8 9" key="2">
    <citation type="journal article" date="2016" name="Int. J. Syst. Evol. Microbiol.">
        <title>Flavisolibacter tropicus sp. nov., isolated from tropical soil.</title>
        <authorList>
            <person name="Lee J.J."/>
            <person name="Kang M.S."/>
            <person name="Kim G.S."/>
            <person name="Lee C.S."/>
            <person name="Lim S."/>
            <person name="Lee J."/>
            <person name="Roh S.H."/>
            <person name="Kang H."/>
            <person name="Ha J.M."/>
            <person name="Bae S."/>
            <person name="Jung H.Y."/>
            <person name="Kim M.K."/>
        </authorList>
    </citation>
    <scope>NUCLEOTIDE SEQUENCE [LARGE SCALE GENOMIC DNA]</scope>
    <source>
        <strain evidence="8 9">LCS9</strain>
    </source>
</reference>
<dbReference type="Pfam" id="PF13185">
    <property type="entry name" value="GAF_2"/>
    <property type="match status" value="2"/>
</dbReference>